<organism evidence="1 2">
    <name type="scientific">Corynebacterium hadale</name>
    <dbReference type="NCBI Taxonomy" id="2026255"/>
    <lineage>
        <taxon>Bacteria</taxon>
        <taxon>Bacillati</taxon>
        <taxon>Actinomycetota</taxon>
        <taxon>Actinomycetes</taxon>
        <taxon>Mycobacteriales</taxon>
        <taxon>Corynebacteriaceae</taxon>
        <taxon>Corynebacterium</taxon>
    </lineage>
</organism>
<reference evidence="1 2" key="1">
    <citation type="submission" date="2017-08" db="EMBL/GenBank/DDBJ databases">
        <title>Whole genome sequences of 6 clinical strains closest to Corynebacterium imitans.</title>
        <authorList>
            <person name="Bernier A.-M."/>
            <person name="Burdz T."/>
            <person name="Bernard K."/>
        </authorList>
    </citation>
    <scope>NUCLEOTIDE SEQUENCE [LARGE SCALE GENOMIC DNA]</scope>
    <source>
        <strain evidence="1 2">NML93-0607</strain>
    </source>
</reference>
<evidence type="ECO:0000313" key="2">
    <source>
        <dbReference type="Proteomes" id="UP000218281"/>
    </source>
</evidence>
<protein>
    <submittedName>
        <fullName evidence="1">Uncharacterized protein</fullName>
    </submittedName>
</protein>
<gene>
    <name evidence="1" type="ORF">CKJ81_07050</name>
</gene>
<proteinExistence type="predicted"/>
<keyword evidence="2" id="KW-1185">Reference proteome</keyword>
<dbReference type="Proteomes" id="UP000218281">
    <property type="component" value="Unassembled WGS sequence"/>
</dbReference>
<name>A0ABX4H9I0_9CORY</name>
<comment type="caution">
    <text evidence="1">The sequence shown here is derived from an EMBL/GenBank/DDBJ whole genome shotgun (WGS) entry which is preliminary data.</text>
</comment>
<evidence type="ECO:0000313" key="1">
    <source>
        <dbReference type="EMBL" id="PAT05961.1"/>
    </source>
</evidence>
<sequence length="172" mass="19192">MRVSGTGVPKTRSDFGPLPFRALPPLFGKVSEQLCFKVFEQLPPTGGVSTKRGVRIDRVNTFEYATVELIKADALVVVKSMDNLLGHDLDRCLNIGLVFRPSRPRWQRSGVVVLQKLLVRGVDTTIAIVAESYMERDTLVTGTGIYEDELSELSNPRCDRQAYESWSLASNF</sequence>
<dbReference type="EMBL" id="NSGO01000006">
    <property type="protein sequence ID" value="PAT05961.1"/>
    <property type="molecule type" value="Genomic_DNA"/>
</dbReference>
<accession>A0ABX4H9I0</accession>